<accession>A0A0F9LY91</accession>
<keyword evidence="1" id="KW-0812">Transmembrane</keyword>
<keyword evidence="1" id="KW-1133">Transmembrane helix</keyword>
<dbReference type="EMBL" id="LAZR01005636">
    <property type="protein sequence ID" value="KKM98323.1"/>
    <property type="molecule type" value="Genomic_DNA"/>
</dbReference>
<gene>
    <name evidence="2" type="ORF">LCGC14_1159180</name>
</gene>
<comment type="caution">
    <text evidence="2">The sequence shown here is derived from an EMBL/GenBank/DDBJ whole genome shotgun (WGS) entry which is preliminary data.</text>
</comment>
<dbReference type="AlphaFoldDB" id="A0A0F9LY91"/>
<sequence length="133" mass="14168">MSIASIVTGLFKPVASIINKHQERKQLKEQAVAKLSQSAQDDTQAINLNKDEWEALNVAGMQHTWKDEYVTVSVVSILNIIVVGGLATALGYPQVLTGIGTAIKALGDVGVDIGFLLEATILAGLGLSIWKRA</sequence>
<reference evidence="2" key="1">
    <citation type="journal article" date="2015" name="Nature">
        <title>Complex archaea that bridge the gap between prokaryotes and eukaryotes.</title>
        <authorList>
            <person name="Spang A."/>
            <person name="Saw J.H."/>
            <person name="Jorgensen S.L."/>
            <person name="Zaremba-Niedzwiedzka K."/>
            <person name="Martijn J."/>
            <person name="Lind A.E."/>
            <person name="van Eijk R."/>
            <person name="Schleper C."/>
            <person name="Guy L."/>
            <person name="Ettema T.J."/>
        </authorList>
    </citation>
    <scope>NUCLEOTIDE SEQUENCE</scope>
</reference>
<evidence type="ECO:0000313" key="2">
    <source>
        <dbReference type="EMBL" id="KKM98323.1"/>
    </source>
</evidence>
<name>A0A0F9LY91_9ZZZZ</name>
<protein>
    <submittedName>
        <fullName evidence="2">Uncharacterized protein</fullName>
    </submittedName>
</protein>
<feature type="transmembrane region" description="Helical" evidence="1">
    <location>
        <begin position="69"/>
        <end position="93"/>
    </location>
</feature>
<feature type="transmembrane region" description="Helical" evidence="1">
    <location>
        <begin position="113"/>
        <end position="130"/>
    </location>
</feature>
<proteinExistence type="predicted"/>
<organism evidence="2">
    <name type="scientific">marine sediment metagenome</name>
    <dbReference type="NCBI Taxonomy" id="412755"/>
    <lineage>
        <taxon>unclassified sequences</taxon>
        <taxon>metagenomes</taxon>
        <taxon>ecological metagenomes</taxon>
    </lineage>
</organism>
<keyword evidence="1" id="KW-0472">Membrane</keyword>
<evidence type="ECO:0000256" key="1">
    <source>
        <dbReference type="SAM" id="Phobius"/>
    </source>
</evidence>